<feature type="transmembrane region" description="Helical" evidence="7">
    <location>
        <begin position="139"/>
        <end position="162"/>
    </location>
</feature>
<feature type="transmembrane region" description="Helical" evidence="7">
    <location>
        <begin position="361"/>
        <end position="382"/>
    </location>
</feature>
<reference evidence="9 10" key="1">
    <citation type="submission" date="2018-11" db="EMBL/GenBank/DDBJ databases">
        <title>Genomic Encyclopedia of Type Strains, Phase IV (KMG-IV): sequencing the most valuable type-strain genomes for metagenomic binning, comparative biology and taxonomic classification.</title>
        <authorList>
            <person name="Goeker M."/>
        </authorList>
    </citation>
    <scope>NUCLEOTIDE SEQUENCE [LARGE SCALE GENOMIC DNA]</scope>
    <source>
        <strain evidence="9 10">DSM 5900</strain>
    </source>
</reference>
<dbReference type="AlphaFoldDB" id="A0A3N1LGW8"/>
<feature type="transmembrane region" description="Helical" evidence="7">
    <location>
        <begin position="319"/>
        <end position="349"/>
    </location>
</feature>
<dbReference type="PANTHER" id="PTHR33362:SF5">
    <property type="entry name" value="C4-DICARBOXYLATE TRAP TRANSPORTER LARGE PERMEASE PROTEIN DCTM"/>
    <property type="match status" value="1"/>
</dbReference>
<dbReference type="NCBIfam" id="TIGR00786">
    <property type="entry name" value="dctM"/>
    <property type="match status" value="1"/>
</dbReference>
<keyword evidence="4 7" id="KW-0812">Transmembrane</keyword>
<evidence type="ECO:0000259" key="8">
    <source>
        <dbReference type="Pfam" id="PF06808"/>
    </source>
</evidence>
<comment type="subunit">
    <text evidence="7">The complex comprises the extracytoplasmic solute receptor protein and the two transmembrane proteins.</text>
</comment>
<evidence type="ECO:0000256" key="7">
    <source>
        <dbReference type="RuleBase" id="RU369079"/>
    </source>
</evidence>
<feature type="transmembrane region" description="Helical" evidence="7">
    <location>
        <begin position="98"/>
        <end position="127"/>
    </location>
</feature>
<dbReference type="PANTHER" id="PTHR33362">
    <property type="entry name" value="SIALIC ACID TRAP TRANSPORTER PERMEASE PROTEIN SIAT-RELATED"/>
    <property type="match status" value="1"/>
</dbReference>
<dbReference type="InterPro" id="IPR004681">
    <property type="entry name" value="TRAP_DctM"/>
</dbReference>
<dbReference type="InterPro" id="IPR010656">
    <property type="entry name" value="DctM"/>
</dbReference>
<keyword evidence="2" id="KW-1003">Cell membrane</keyword>
<dbReference type="GO" id="GO:0022857">
    <property type="term" value="F:transmembrane transporter activity"/>
    <property type="evidence" value="ECO:0007669"/>
    <property type="project" value="UniProtKB-UniRule"/>
</dbReference>
<evidence type="ECO:0000256" key="1">
    <source>
        <dbReference type="ARBA" id="ARBA00004429"/>
    </source>
</evidence>
<keyword evidence="3 7" id="KW-0997">Cell inner membrane</keyword>
<evidence type="ECO:0000256" key="2">
    <source>
        <dbReference type="ARBA" id="ARBA00022475"/>
    </source>
</evidence>
<evidence type="ECO:0000256" key="6">
    <source>
        <dbReference type="ARBA" id="ARBA00023136"/>
    </source>
</evidence>
<dbReference type="Pfam" id="PF06808">
    <property type="entry name" value="DctM"/>
    <property type="match status" value="1"/>
</dbReference>
<evidence type="ECO:0000256" key="4">
    <source>
        <dbReference type="ARBA" id="ARBA00022692"/>
    </source>
</evidence>
<feature type="transmembrane region" description="Helical" evidence="7">
    <location>
        <begin position="247"/>
        <end position="270"/>
    </location>
</feature>
<dbReference type="PIRSF" id="PIRSF006066">
    <property type="entry name" value="HI0050"/>
    <property type="match status" value="1"/>
</dbReference>
<feature type="transmembrane region" description="Helical" evidence="7">
    <location>
        <begin position="58"/>
        <end position="78"/>
    </location>
</feature>
<dbReference type="EMBL" id="RJKX01000014">
    <property type="protein sequence ID" value="ROP90757.1"/>
    <property type="molecule type" value="Genomic_DNA"/>
</dbReference>
<accession>A0A3N1LGW8</accession>
<keyword evidence="7" id="KW-0813">Transport</keyword>
<evidence type="ECO:0000256" key="3">
    <source>
        <dbReference type="ARBA" id="ARBA00022519"/>
    </source>
</evidence>
<feature type="transmembrane region" description="Helical" evidence="7">
    <location>
        <begin position="282"/>
        <end position="307"/>
    </location>
</feature>
<comment type="subcellular location">
    <subcellularLocation>
        <location evidence="1 7">Cell inner membrane</location>
        <topology evidence="1 7">Multi-pass membrane protein</topology>
    </subcellularLocation>
</comment>
<keyword evidence="5 7" id="KW-1133">Transmembrane helix</keyword>
<gene>
    <name evidence="9" type="ORF">EDC65_2615</name>
</gene>
<keyword evidence="6 7" id="KW-0472">Membrane</keyword>
<dbReference type="GO" id="GO:0005886">
    <property type="term" value="C:plasma membrane"/>
    <property type="evidence" value="ECO:0007669"/>
    <property type="project" value="UniProtKB-SubCell"/>
</dbReference>
<dbReference type="RefSeq" id="WP_123690156.1">
    <property type="nucleotide sequence ID" value="NZ_AP019700.1"/>
</dbReference>
<name>A0A3N1LGW8_9PROT</name>
<feature type="domain" description="TRAP C4-dicarboxylate transport system permease DctM subunit" evidence="8">
    <location>
        <begin position="11"/>
        <end position="421"/>
    </location>
</feature>
<comment type="similarity">
    <text evidence="7">Belongs to the TRAP transporter large permease family.</text>
</comment>
<dbReference type="Proteomes" id="UP000278222">
    <property type="component" value="Unassembled WGS sequence"/>
</dbReference>
<feature type="transmembrane region" description="Helical" evidence="7">
    <location>
        <begin position="220"/>
        <end position="241"/>
    </location>
</feature>
<feature type="transmembrane region" description="Helical" evidence="7">
    <location>
        <begin position="402"/>
        <end position="426"/>
    </location>
</feature>
<comment type="function">
    <text evidence="7">Part of the tripartite ATP-independent periplasmic (TRAP) transport system.</text>
</comment>
<comment type="caution">
    <text evidence="9">The sequence shown here is derived from an EMBL/GenBank/DDBJ whole genome shotgun (WGS) entry which is preliminary data.</text>
</comment>
<evidence type="ECO:0000313" key="9">
    <source>
        <dbReference type="EMBL" id="ROP90757.1"/>
    </source>
</evidence>
<evidence type="ECO:0000256" key="5">
    <source>
        <dbReference type="ARBA" id="ARBA00022989"/>
    </source>
</evidence>
<proteinExistence type="inferred from homology"/>
<feature type="transmembrane region" description="Helical" evidence="7">
    <location>
        <begin position="6"/>
        <end position="37"/>
    </location>
</feature>
<organism evidence="9 10">
    <name type="scientific">Stella humosa</name>
    <dbReference type="NCBI Taxonomy" id="94"/>
    <lineage>
        <taxon>Bacteria</taxon>
        <taxon>Pseudomonadati</taxon>
        <taxon>Pseudomonadota</taxon>
        <taxon>Alphaproteobacteria</taxon>
        <taxon>Rhodospirillales</taxon>
        <taxon>Stellaceae</taxon>
        <taxon>Stella</taxon>
    </lineage>
</organism>
<dbReference type="OrthoDB" id="7847241at2"/>
<protein>
    <recommendedName>
        <fullName evidence="7">TRAP transporter large permease protein</fullName>
    </recommendedName>
</protein>
<keyword evidence="10" id="KW-1185">Reference proteome</keyword>
<feature type="transmembrane region" description="Helical" evidence="7">
    <location>
        <begin position="174"/>
        <end position="199"/>
    </location>
</feature>
<evidence type="ECO:0000313" key="10">
    <source>
        <dbReference type="Proteomes" id="UP000278222"/>
    </source>
</evidence>
<sequence>MSWELLAAIYFGLMLALLFGGVWIAISLGAAGVVGLWMVKPALLGGIESVVWNTVDSFVLTAVPLFLFMGAVILHSGISARFYRSLSVWLTGVPGGLAQANIAACAIFAALCGSSVATAAAVGAIAIPEMKKRGYGLRPITGTLAAGGTLGILIPPSIPFIIYGSTVGESVGKLFVAGIIPGVMMTAVFMLFLAVQARFSPDQLPPSSERASWRQRMAGLLDLVPVVGLILVVIGGIYVGIMTPTEAAGIGAAGAVVVAAIYGGLTLDVLRRSLLDALRTNAMILFIVIGAQILSFALVSAGIPRAIVSAINALDAAPYMVLLLVVVMYLILGCLVDALSLMLLTLPVVHPVMMAAGFDPIWFGVVLVLLLEVGLITPPVGVNLFVIQGMAGTTLGEVSWGAFPYVLLLLAGVLALTIFPDIALWLPRRLF</sequence>